<dbReference type="AlphaFoldDB" id="A0A5P8WDN5"/>
<dbReference type="Proteomes" id="UP000326678">
    <property type="component" value="Chromosome Gxm2"/>
</dbReference>
<proteinExistence type="predicted"/>
<dbReference type="InterPro" id="IPR004363">
    <property type="entry name" value="Methylgl_synth"/>
</dbReference>
<evidence type="ECO:0000259" key="2">
    <source>
        <dbReference type="PROSITE" id="PS51855"/>
    </source>
</evidence>
<gene>
    <name evidence="3" type="ORF">GXM_07760</name>
</gene>
<dbReference type="Pfam" id="PF00498">
    <property type="entry name" value="FHA"/>
    <property type="match status" value="1"/>
</dbReference>
<dbReference type="PROSITE" id="PS51855">
    <property type="entry name" value="MGS"/>
    <property type="match status" value="1"/>
</dbReference>
<feature type="domain" description="MGS-like" evidence="2">
    <location>
        <begin position="484"/>
        <end position="614"/>
    </location>
</feature>
<keyword evidence="4" id="KW-1185">Reference proteome</keyword>
<accession>A0A5P8WDN5</accession>
<dbReference type="InterPro" id="IPR008984">
    <property type="entry name" value="SMAD_FHA_dom_sf"/>
</dbReference>
<dbReference type="Gene3D" id="2.60.200.20">
    <property type="match status" value="1"/>
</dbReference>
<dbReference type="GO" id="GO:0008929">
    <property type="term" value="F:methylglyoxal synthase activity"/>
    <property type="evidence" value="ECO:0007669"/>
    <property type="project" value="InterPro"/>
</dbReference>
<evidence type="ECO:0000259" key="1">
    <source>
        <dbReference type="PROSITE" id="PS50006"/>
    </source>
</evidence>
<dbReference type="KEGG" id="nsh:GXM_07760"/>
<dbReference type="SUPFAM" id="SSF49879">
    <property type="entry name" value="SMAD/FHA domain"/>
    <property type="match status" value="1"/>
</dbReference>
<reference evidence="3 4" key="1">
    <citation type="submission" date="2019-10" db="EMBL/GenBank/DDBJ databases">
        <title>Genomic and transcriptomic insights into the perfect genentic adaptation of a filamentous nitrogen-fixing cyanobacterium to rice fields.</title>
        <authorList>
            <person name="Chen Z."/>
        </authorList>
    </citation>
    <scope>NUCLEOTIDE SEQUENCE [LARGE SCALE GENOMIC DNA]</scope>
    <source>
        <strain evidence="3">CCNUC1</strain>
    </source>
</reference>
<organism evidence="3 4">
    <name type="scientific">Nostoc sphaeroides CCNUC1</name>
    <dbReference type="NCBI Taxonomy" id="2653204"/>
    <lineage>
        <taxon>Bacteria</taxon>
        <taxon>Bacillati</taxon>
        <taxon>Cyanobacteriota</taxon>
        <taxon>Cyanophyceae</taxon>
        <taxon>Nostocales</taxon>
        <taxon>Nostocaceae</taxon>
        <taxon>Nostoc</taxon>
    </lineage>
</organism>
<protein>
    <submittedName>
        <fullName evidence="3">FHA domain-containing protein</fullName>
    </submittedName>
</protein>
<dbReference type="PROSITE" id="PS50006">
    <property type="entry name" value="FHA_DOMAIN"/>
    <property type="match status" value="1"/>
</dbReference>
<dbReference type="GO" id="GO:0019242">
    <property type="term" value="P:methylglyoxal biosynthetic process"/>
    <property type="evidence" value="ECO:0007669"/>
    <property type="project" value="InterPro"/>
</dbReference>
<dbReference type="Gene3D" id="3.40.50.1380">
    <property type="entry name" value="Methylglyoxal synthase-like domain"/>
    <property type="match status" value="1"/>
</dbReference>
<dbReference type="InterPro" id="IPR036914">
    <property type="entry name" value="MGS-like_dom_sf"/>
</dbReference>
<dbReference type="SMART" id="SM00240">
    <property type="entry name" value="FHA"/>
    <property type="match status" value="1"/>
</dbReference>
<dbReference type="EMBL" id="CP045227">
    <property type="protein sequence ID" value="QFS50266.1"/>
    <property type="molecule type" value="Genomic_DNA"/>
</dbReference>
<dbReference type="PANTHER" id="PTHR30492">
    <property type="entry name" value="METHYLGLYOXAL SYNTHASE"/>
    <property type="match status" value="1"/>
</dbReference>
<feature type="domain" description="FHA" evidence="1">
    <location>
        <begin position="29"/>
        <end position="78"/>
    </location>
</feature>
<dbReference type="RefSeq" id="WP_152591330.1">
    <property type="nucleotide sequence ID" value="NZ_CP045227.1"/>
</dbReference>
<sequence>MKIKISNSLTQSELEEIDLSLTTRRGAEYIIGRSPDSDLVLDSEDVSRRHGKFFSQSGNYYFSDLGSRNGTILNGKSAEKNHSYILKNGDILRIGDFALIMEEDMSSYEQSETVVRIINPSMFSNRQVSRNISVPDVATPSSELGNQSQEFAEPVISKSITFDTPIAKEIDNAEKVVNTFEESATFVQSSDEEFAVNSAEIITPDNPVEPQEDVDLDIPVEQEIAANISGVEYEYTIVQTRDVFQNDEDNLDLDAEEIAAQTQETISQEDNLDLDAEEIAAQTQEAISQEDNIDLDAEEIAAQTQEAISQEDNLDLDAEEIAAQTHEAISQEDNLDLDAEEIAVQTQEAISQEDNLDLDAEEIAVQTQEAISQEDNLDLDAEEIAAQTHEAITQEDNLDLDAEEIAAQTHEAITQEDNLDLDAEEIAEPLQENNIEITEELVSEVVSISTSELISEDSNVSVSQEIQEESAEDISEEASTIKLAKILEDKQIVLISHETKKSELLELVTEHEEFLSYCLTRTWQSFSDYLYRESGLSVTQEIPPATSGGYQAINSLINSGEIIAVIFLRDFIVPQPGQASEEALLRTCNINEILLATNLPTAQAVIHYLKNMKD</sequence>
<dbReference type="InterPro" id="IPR011607">
    <property type="entry name" value="MGS-like_dom"/>
</dbReference>
<dbReference type="SUPFAM" id="SSF52335">
    <property type="entry name" value="Methylglyoxal synthase-like"/>
    <property type="match status" value="1"/>
</dbReference>
<dbReference type="PANTHER" id="PTHR30492:SF0">
    <property type="entry name" value="METHYLGLYOXAL SYNTHASE"/>
    <property type="match status" value="1"/>
</dbReference>
<dbReference type="GO" id="GO:0005829">
    <property type="term" value="C:cytosol"/>
    <property type="evidence" value="ECO:0007669"/>
    <property type="project" value="TreeGrafter"/>
</dbReference>
<name>A0A5P8WDN5_9NOSO</name>
<dbReference type="InterPro" id="IPR000253">
    <property type="entry name" value="FHA_dom"/>
</dbReference>
<evidence type="ECO:0000313" key="3">
    <source>
        <dbReference type="EMBL" id="QFS50266.1"/>
    </source>
</evidence>
<evidence type="ECO:0000313" key="4">
    <source>
        <dbReference type="Proteomes" id="UP000326678"/>
    </source>
</evidence>
<dbReference type="CDD" id="cd00060">
    <property type="entry name" value="FHA"/>
    <property type="match status" value="1"/>
</dbReference>